<keyword evidence="5" id="KW-1185">Reference proteome</keyword>
<dbReference type="AlphaFoldDB" id="A0A445LLU5"/>
<dbReference type="Proteomes" id="UP000289340">
    <property type="component" value="Chromosome 2"/>
</dbReference>
<dbReference type="GO" id="GO:0016592">
    <property type="term" value="C:mediator complex"/>
    <property type="evidence" value="ECO:0007669"/>
    <property type="project" value="TreeGrafter"/>
</dbReference>
<evidence type="ECO:0000313" key="5">
    <source>
        <dbReference type="Proteomes" id="UP000289340"/>
    </source>
</evidence>
<dbReference type="SUPFAM" id="SSF53300">
    <property type="entry name" value="vWA-like"/>
    <property type="match status" value="1"/>
</dbReference>
<gene>
    <name evidence="4" type="ORF">D0Y65_003475</name>
</gene>
<dbReference type="Pfam" id="PF11265">
    <property type="entry name" value="Med25_VWA"/>
    <property type="match status" value="1"/>
</dbReference>
<comment type="similarity">
    <text evidence="1">Belongs to the Mediator complex subunit 25 family.</text>
</comment>
<evidence type="ECO:0000256" key="1">
    <source>
        <dbReference type="ARBA" id="ARBA00009102"/>
    </source>
</evidence>
<dbReference type="InterPro" id="IPR021419">
    <property type="entry name" value="Mediator_Med25_VWA"/>
</dbReference>
<proteinExistence type="inferred from homology"/>
<feature type="domain" description="Mediator of RNA polymerase II transcription subunit 25 von Willebrand factor type A" evidence="3">
    <location>
        <begin position="3"/>
        <end position="203"/>
    </location>
</feature>
<dbReference type="PANTHER" id="PTHR12433">
    <property type="entry name" value="MEDIATOR OF RNA POLYMERASE II TRANSCRIPTION SUBUNIT 25"/>
    <property type="match status" value="1"/>
</dbReference>
<reference evidence="4 5" key="1">
    <citation type="submission" date="2018-09" db="EMBL/GenBank/DDBJ databases">
        <title>A high-quality reference genome of wild soybean provides a powerful tool to mine soybean genomes.</title>
        <authorList>
            <person name="Xie M."/>
            <person name="Chung C.Y.L."/>
            <person name="Li M.-W."/>
            <person name="Wong F.-L."/>
            <person name="Chan T.-F."/>
            <person name="Lam H.-M."/>
        </authorList>
    </citation>
    <scope>NUCLEOTIDE SEQUENCE [LARGE SCALE GENOMIC DNA]</scope>
    <source>
        <strain evidence="5">cv. W05</strain>
        <tissue evidence="4">Hypocotyl of etiolated seedlings</tissue>
    </source>
</reference>
<organism evidence="4 5">
    <name type="scientific">Glycine soja</name>
    <name type="common">Wild soybean</name>
    <dbReference type="NCBI Taxonomy" id="3848"/>
    <lineage>
        <taxon>Eukaryota</taxon>
        <taxon>Viridiplantae</taxon>
        <taxon>Streptophyta</taxon>
        <taxon>Embryophyta</taxon>
        <taxon>Tracheophyta</taxon>
        <taxon>Spermatophyta</taxon>
        <taxon>Magnoliopsida</taxon>
        <taxon>eudicotyledons</taxon>
        <taxon>Gunneridae</taxon>
        <taxon>Pentapetalae</taxon>
        <taxon>rosids</taxon>
        <taxon>fabids</taxon>
        <taxon>Fabales</taxon>
        <taxon>Fabaceae</taxon>
        <taxon>Papilionoideae</taxon>
        <taxon>50 kb inversion clade</taxon>
        <taxon>NPAAA clade</taxon>
        <taxon>indigoferoid/millettioid clade</taxon>
        <taxon>Phaseoleae</taxon>
        <taxon>Glycine</taxon>
        <taxon>Glycine subgen. Soja</taxon>
    </lineage>
</organism>
<protein>
    <recommendedName>
        <fullName evidence="2">Mediator of RNA polymerase II transcription subunit 25</fullName>
    </recommendedName>
</protein>
<sequence>MAEKQLIVAVESTAAMGPYWNTILMDYLDKMIRCFGGNDSTGQKFSASNVEFALVTYNTHGCYSSCLVQRSGWTRDPDVFFSWLSSIPFNGGGFNDAAIAEGLSEALMMLWNSQSGAPNQQSVDMHKHCILVAASNPYPLQTPVYVPRPQNLEQSETIDSDSGSHLYDAEAVAKAFPQFSISLSVICPKQLPKIKSIYNASQVKGIMKTVPHRGPTVPSEPYWLSHFSGLCRPPSLFWQPTVPDFSDHRRRRISNVLSGRHHHHWTCPVPIYIDSVVTSPDEASRAPTFPFLDVPNNALHRHMWRSFRPLFWRRGRLPWMIIP</sequence>
<dbReference type="PANTHER" id="PTHR12433:SF11">
    <property type="entry name" value="MEDIATOR OF RNA POLYMERASE II TRANSCRIPTION SUBUNIT 25"/>
    <property type="match status" value="1"/>
</dbReference>
<evidence type="ECO:0000256" key="2">
    <source>
        <dbReference type="ARBA" id="ARBA00019694"/>
    </source>
</evidence>
<comment type="caution">
    <text evidence="4">The sequence shown here is derived from an EMBL/GenBank/DDBJ whole genome shotgun (WGS) entry which is preliminary data.</text>
</comment>
<evidence type="ECO:0000259" key="3">
    <source>
        <dbReference type="Pfam" id="PF11265"/>
    </source>
</evidence>
<dbReference type="InterPro" id="IPR036465">
    <property type="entry name" value="vWFA_dom_sf"/>
</dbReference>
<dbReference type="GO" id="GO:0045944">
    <property type="term" value="P:positive regulation of transcription by RNA polymerase II"/>
    <property type="evidence" value="ECO:0007669"/>
    <property type="project" value="TreeGrafter"/>
</dbReference>
<evidence type="ECO:0000313" key="4">
    <source>
        <dbReference type="EMBL" id="RZC24236.1"/>
    </source>
</evidence>
<dbReference type="GO" id="GO:0005667">
    <property type="term" value="C:transcription regulator complex"/>
    <property type="evidence" value="ECO:0007669"/>
    <property type="project" value="TreeGrafter"/>
</dbReference>
<accession>A0A445LLU5</accession>
<dbReference type="EMBL" id="QZWG01000002">
    <property type="protein sequence ID" value="RZC24236.1"/>
    <property type="molecule type" value="Genomic_DNA"/>
</dbReference>
<name>A0A445LLU5_GLYSO</name>